<sequence length="225" mass="25031">MLNIPLLLTLVELFLFKEVAGHMAMMEPAPRRSEYNPFFRQSNDIDYDITSPLDSQRPYPCQGAPRSHTVATYQAGRSISVRIGGDASHAGGHCQFALSYDGGRTFVVIQTVLDTCLSKGNQFSVPLPKDAPSGNQVIFAWTWINKTGDRQYYMNCADIVVNGKKTGGKVTGPRLLVANYGNLPVIPEWPDPEWQGRKQFQARPIITILGPRGNVEEEEDDDDED</sequence>
<gene>
    <name evidence="2" type="ORF">K7432_000278</name>
</gene>
<reference evidence="2 3" key="1">
    <citation type="submission" date="2023-04" db="EMBL/GenBank/DDBJ databases">
        <title>Genome of Basidiobolus ranarum AG-B5.</title>
        <authorList>
            <person name="Stajich J.E."/>
            <person name="Carter-House D."/>
            <person name="Gryganskyi A."/>
        </authorList>
    </citation>
    <scope>NUCLEOTIDE SEQUENCE [LARGE SCALE GENOMIC DNA]</scope>
    <source>
        <strain evidence="2 3">AG-B5</strain>
    </source>
</reference>
<keyword evidence="3" id="KW-1185">Reference proteome</keyword>
<comment type="caution">
    <text evidence="2">The sequence shown here is derived from an EMBL/GenBank/DDBJ whole genome shotgun (WGS) entry which is preliminary data.</text>
</comment>
<dbReference type="PANTHER" id="PTHR36182">
    <property type="entry name" value="PROTEIN, PUTATIVE (AFU_ORTHOLOGUE AFUA_6G10930)-RELATED"/>
    <property type="match status" value="1"/>
</dbReference>
<dbReference type="EMBL" id="JASJQH010006880">
    <property type="protein sequence ID" value="KAK9729397.1"/>
    <property type="molecule type" value="Genomic_DNA"/>
</dbReference>
<evidence type="ECO:0000313" key="3">
    <source>
        <dbReference type="Proteomes" id="UP001479436"/>
    </source>
</evidence>
<protein>
    <recommendedName>
        <fullName evidence="4">Chitin-binding type-4 domain-containing protein</fullName>
    </recommendedName>
</protein>
<name>A0ABR2WBF6_9FUNG</name>
<evidence type="ECO:0000256" key="1">
    <source>
        <dbReference type="SAM" id="SignalP"/>
    </source>
</evidence>
<dbReference type="Proteomes" id="UP001479436">
    <property type="component" value="Unassembled WGS sequence"/>
</dbReference>
<evidence type="ECO:0008006" key="4">
    <source>
        <dbReference type="Google" id="ProtNLM"/>
    </source>
</evidence>
<proteinExistence type="predicted"/>
<feature type="chain" id="PRO_5046812717" description="Chitin-binding type-4 domain-containing protein" evidence="1">
    <location>
        <begin position="22"/>
        <end position="225"/>
    </location>
</feature>
<keyword evidence="1" id="KW-0732">Signal</keyword>
<feature type="signal peptide" evidence="1">
    <location>
        <begin position="1"/>
        <end position="21"/>
    </location>
</feature>
<accession>A0ABR2WBF6</accession>
<evidence type="ECO:0000313" key="2">
    <source>
        <dbReference type="EMBL" id="KAK9729397.1"/>
    </source>
</evidence>
<dbReference type="PANTHER" id="PTHR36182:SF1">
    <property type="entry name" value="PROTEIN, PUTATIVE (AFU_ORTHOLOGUE AFUA_6G10930)-RELATED"/>
    <property type="match status" value="1"/>
</dbReference>
<organism evidence="2 3">
    <name type="scientific">Basidiobolus ranarum</name>
    <dbReference type="NCBI Taxonomy" id="34480"/>
    <lineage>
        <taxon>Eukaryota</taxon>
        <taxon>Fungi</taxon>
        <taxon>Fungi incertae sedis</taxon>
        <taxon>Zoopagomycota</taxon>
        <taxon>Entomophthoromycotina</taxon>
        <taxon>Basidiobolomycetes</taxon>
        <taxon>Basidiobolales</taxon>
        <taxon>Basidiobolaceae</taxon>
        <taxon>Basidiobolus</taxon>
    </lineage>
</organism>
<dbReference type="Gene3D" id="2.70.50.70">
    <property type="match status" value="1"/>
</dbReference>